<organism evidence="7 8">
    <name type="scientific">Galactobacter valiniphilus</name>
    <dbReference type="NCBI Taxonomy" id="2676122"/>
    <lineage>
        <taxon>Bacteria</taxon>
        <taxon>Bacillati</taxon>
        <taxon>Actinomycetota</taxon>
        <taxon>Actinomycetes</taxon>
        <taxon>Micrococcales</taxon>
        <taxon>Micrococcaceae</taxon>
        <taxon>Galactobacter</taxon>
    </lineage>
</organism>
<feature type="transmembrane region" description="Helical" evidence="6">
    <location>
        <begin position="28"/>
        <end position="49"/>
    </location>
</feature>
<keyword evidence="4 6" id="KW-1133">Transmembrane helix</keyword>
<evidence type="ECO:0000313" key="8">
    <source>
        <dbReference type="Proteomes" id="UP000265419"/>
    </source>
</evidence>
<comment type="caution">
    <text evidence="7">The sequence shown here is derived from an EMBL/GenBank/DDBJ whole genome shotgun (WGS) entry which is preliminary data.</text>
</comment>
<dbReference type="AlphaFoldDB" id="A0A399J712"/>
<dbReference type="Pfam" id="PF13520">
    <property type="entry name" value="AA_permease_2"/>
    <property type="match status" value="1"/>
</dbReference>
<evidence type="ECO:0000256" key="5">
    <source>
        <dbReference type="ARBA" id="ARBA00023136"/>
    </source>
</evidence>
<accession>A0A399J712</accession>
<evidence type="ECO:0000256" key="1">
    <source>
        <dbReference type="ARBA" id="ARBA00004651"/>
    </source>
</evidence>
<evidence type="ECO:0000313" key="7">
    <source>
        <dbReference type="EMBL" id="RII41285.1"/>
    </source>
</evidence>
<evidence type="ECO:0000256" key="2">
    <source>
        <dbReference type="ARBA" id="ARBA00022475"/>
    </source>
</evidence>
<feature type="transmembrane region" description="Helical" evidence="6">
    <location>
        <begin position="70"/>
        <end position="90"/>
    </location>
</feature>
<dbReference type="InterPro" id="IPR050367">
    <property type="entry name" value="APC_superfamily"/>
</dbReference>
<feature type="transmembrane region" description="Helical" evidence="6">
    <location>
        <begin position="360"/>
        <end position="379"/>
    </location>
</feature>
<dbReference type="Gene3D" id="1.20.1740.10">
    <property type="entry name" value="Amino acid/polyamine transporter I"/>
    <property type="match status" value="1"/>
</dbReference>
<dbReference type="PANTHER" id="PTHR42770:SF16">
    <property type="entry name" value="AMINO ACID PERMEASE"/>
    <property type="match status" value="1"/>
</dbReference>
<comment type="subcellular location">
    <subcellularLocation>
        <location evidence="1">Cell membrane</location>
        <topology evidence="1">Multi-pass membrane protein</topology>
    </subcellularLocation>
</comment>
<feature type="transmembrane region" description="Helical" evidence="6">
    <location>
        <begin position="391"/>
        <end position="414"/>
    </location>
</feature>
<reference evidence="7 8" key="1">
    <citation type="submission" date="2018-07" db="EMBL/GenBank/DDBJ databases">
        <title>Arthrobacter sp. nov., isolated from raw cow's milk with high bacterial count.</title>
        <authorList>
            <person name="Hahne J."/>
            <person name="Isele D."/>
            <person name="Lipski A."/>
        </authorList>
    </citation>
    <scope>NUCLEOTIDE SEQUENCE [LARGE SCALE GENOMIC DNA]</scope>
    <source>
        <strain evidence="7 8">JZ R-35</strain>
    </source>
</reference>
<feature type="transmembrane region" description="Helical" evidence="6">
    <location>
        <begin position="426"/>
        <end position="446"/>
    </location>
</feature>
<dbReference type="PANTHER" id="PTHR42770">
    <property type="entry name" value="AMINO ACID TRANSPORTER-RELATED"/>
    <property type="match status" value="1"/>
</dbReference>
<keyword evidence="8" id="KW-1185">Reference proteome</keyword>
<feature type="transmembrane region" description="Helical" evidence="6">
    <location>
        <begin position="253"/>
        <end position="284"/>
    </location>
</feature>
<dbReference type="GO" id="GO:0005886">
    <property type="term" value="C:plasma membrane"/>
    <property type="evidence" value="ECO:0007669"/>
    <property type="project" value="UniProtKB-SubCell"/>
</dbReference>
<protein>
    <submittedName>
        <fullName evidence="7">APC family permease</fullName>
    </submittedName>
</protein>
<feature type="transmembrane region" description="Helical" evidence="6">
    <location>
        <begin position="175"/>
        <end position="193"/>
    </location>
</feature>
<sequence length="471" mass="48471">MIIAASAPLTVVAGGTTSNFAVTSVLGIPLSFVVLGVILALFAVGFSALSSKVQTAGAFYSYVARGLGRVPGVAAAWVAIVAYNAMQIGIYGMFGFATADLFASVFSITVPWWACALGGWVIVGVLGVNAVDLSAKVLGILVALEFLVVFVYDFIAIGTAPEGISAAGFAPGELFTGGVGAVLAFSVAAFMGFESGAIYTDEVRDPRNTVRRATFGAVIVIAVFYAFSAWAMVMGEGASKVVENSATNGPGVVFAMLGSALPVWAVQLGQVLFVTSLLAALVSFHNVVSRYLRSLAREGALPSFLATSRGVGRAPVAGSLTQSALAMVVLLIFAVAGAGAEDPIMFPVLTLFTWLTNVGALGLVALMALTSFAALVFLRRNPDGHGVFTRVVAPLIAGVALGILVVTIIIQFPVLVGLEPGNVLNWLLPLIALLPGVIGALWAMWLRGTSPERFARIGHGSAAEDAEGVGL</sequence>
<evidence type="ECO:0000256" key="3">
    <source>
        <dbReference type="ARBA" id="ARBA00022692"/>
    </source>
</evidence>
<keyword evidence="3 6" id="KW-0812">Transmembrane</keyword>
<name>A0A399J712_9MICC</name>
<feature type="transmembrane region" description="Helical" evidence="6">
    <location>
        <begin position="137"/>
        <end position="155"/>
    </location>
</feature>
<keyword evidence="2" id="KW-1003">Cell membrane</keyword>
<dbReference type="InterPro" id="IPR002293">
    <property type="entry name" value="AA/rel_permease1"/>
</dbReference>
<gene>
    <name evidence="7" type="ORF">DWB68_13420</name>
</gene>
<proteinExistence type="predicted"/>
<dbReference type="PIRSF" id="PIRSF006060">
    <property type="entry name" value="AA_transporter"/>
    <property type="match status" value="1"/>
</dbReference>
<evidence type="ECO:0000256" key="4">
    <source>
        <dbReference type="ARBA" id="ARBA00022989"/>
    </source>
</evidence>
<feature type="transmembrane region" description="Helical" evidence="6">
    <location>
        <begin position="110"/>
        <end position="130"/>
    </location>
</feature>
<dbReference type="EMBL" id="QQXK01000031">
    <property type="protein sequence ID" value="RII41285.1"/>
    <property type="molecule type" value="Genomic_DNA"/>
</dbReference>
<keyword evidence="5 6" id="KW-0472">Membrane</keyword>
<evidence type="ECO:0000256" key="6">
    <source>
        <dbReference type="SAM" id="Phobius"/>
    </source>
</evidence>
<dbReference type="GO" id="GO:0022857">
    <property type="term" value="F:transmembrane transporter activity"/>
    <property type="evidence" value="ECO:0007669"/>
    <property type="project" value="InterPro"/>
</dbReference>
<dbReference type="Proteomes" id="UP000265419">
    <property type="component" value="Unassembled WGS sequence"/>
</dbReference>
<feature type="transmembrane region" description="Helical" evidence="6">
    <location>
        <begin position="323"/>
        <end position="340"/>
    </location>
</feature>
<feature type="transmembrane region" description="Helical" evidence="6">
    <location>
        <begin position="213"/>
        <end position="233"/>
    </location>
</feature>